<evidence type="ECO:0000259" key="11">
    <source>
        <dbReference type="PROSITE" id="PS51379"/>
    </source>
</evidence>
<dbReference type="InterPro" id="IPR009051">
    <property type="entry name" value="Helical_ferredxn"/>
</dbReference>
<comment type="similarity">
    <text evidence="2">Belongs to the FAD-binding oxidoreductase/transferase type 4 family.</text>
</comment>
<dbReference type="InterPro" id="IPR016167">
    <property type="entry name" value="FAD-bd_PCMH_sub1"/>
</dbReference>
<keyword evidence="6" id="KW-0809">Transit peptide</keyword>
<dbReference type="Pfam" id="PF02913">
    <property type="entry name" value="FAD-oxidase_C"/>
    <property type="match status" value="1"/>
</dbReference>
<evidence type="ECO:0000256" key="6">
    <source>
        <dbReference type="ARBA" id="ARBA00022946"/>
    </source>
</evidence>
<name>A0A7Z2G959_9BURK</name>
<proteinExistence type="inferred from homology"/>
<dbReference type="SUPFAM" id="SSF55103">
    <property type="entry name" value="FAD-linked oxidases, C-terminal domain"/>
    <property type="match status" value="1"/>
</dbReference>
<feature type="domain" description="4Fe-4S ferredoxin-type" evidence="11">
    <location>
        <begin position="563"/>
        <end position="592"/>
    </location>
</feature>
<dbReference type="RefSeq" id="WP_158760442.1">
    <property type="nucleotide sequence ID" value="NZ_CP046910.1"/>
</dbReference>
<sequence length="980" mass="105991">MKKLFSVDPTRIGRPEGPATADAIPEALLEGTPAALRTRLEHLLGPERVLHRVVDLVRYASDASPYRLVPQVVVVAHDAGDIAKVLKFCGETGRHATFRAAGTSLNGQAQSDDILIDVRKHFTGILSIAPGGATLKARAGTILAHANVHLSCHGRKIGPDPASANVCTLGGVASNNAGGMRCRVSQDAYHTVSAMSFVTASGTRIDTASAEAEQQFALHERALASGLMALKAEIMADPALVERIRQKYSIRNTHGYRLDAFLDGDTPLEIFRRLLIGSEGTLGFISDVTFDTVPSAPITSVAWLAFPSIDAAIALVPKLVELGAQAAELMVAPALRAAAEAFAGTPDYWRTLQPEAAALLVELGAPDVASLKLKEAAFIDLCANTDLSAEPVFTSHEEAVELAWFVREGLLGLVGKQRPVGSMLIVEDVCFPPARLANAARDLQQLLLKHGFLPGVAGHAAHGNLHFTLTAKLDEEAGRAQYSKFMTELVELVVKQYDGSLKAEHGTDLNMAPFLEQEWGERATSIMWKVKQLADPHGVLAPNVVLTRDDQIHLKGLKTQPGIESTANASLCIECGFCEAVCPSRNVTMTPRQRIVVRREMARQPEGSAVLRRLQEQYQYDAIQTCAGDSTCALPCPIEIDTGALMRSFRQATQTEASEATARFVAQRWNGVERASKLALRGAKYMGESLGWKAVRAVAETVRLVASDDVVPSVPGPMPQPARALPVTRREHAHAVYFTACVNRMFGRDPDAPTDALSIQEALIAVSWRAGKNLWIPDDIGGTCCATPFSSKGYASARQIMAETTLERLWKWSDEGRLPIVVDAASCTHGLVHGLDEVLTPEQKSRRQQLQIVDSITWCARLLPELEVHARLGKIVIHPTCAMSHLKLTKDLKRIAAHMASQVEIPVGATCCGTAGDRGLLHPELVISATRDQKAYLENVQADAYVCANRTCEMGLKQAMDRPYESFLFSLEAATRNPGV</sequence>
<dbReference type="Pfam" id="PF02754">
    <property type="entry name" value="CCG"/>
    <property type="match status" value="1"/>
</dbReference>
<keyword evidence="3" id="KW-0285">Flavoprotein</keyword>
<reference evidence="13 14" key="1">
    <citation type="submission" date="2019-12" db="EMBL/GenBank/DDBJ databases">
        <title>Paraburkholderia acidiphila 7Q-K02 sp. nov and Paraburkholderia acidisoli DHF22 sp. nov., two strains isolated from forest soil.</title>
        <authorList>
            <person name="Gao Z."/>
            <person name="Qiu L."/>
        </authorList>
    </citation>
    <scope>NUCLEOTIDE SEQUENCE [LARGE SCALE GENOMIC DNA]</scope>
    <source>
        <strain evidence="13 14">7Q-K02</strain>
    </source>
</reference>
<dbReference type="InterPro" id="IPR004113">
    <property type="entry name" value="FAD-bd_oxidored_4_C"/>
</dbReference>
<dbReference type="PROSITE" id="PS00198">
    <property type="entry name" value="4FE4S_FER_1"/>
    <property type="match status" value="1"/>
</dbReference>
<evidence type="ECO:0000313" key="14">
    <source>
        <dbReference type="Proteomes" id="UP000434209"/>
    </source>
</evidence>
<dbReference type="PROSITE" id="PS51379">
    <property type="entry name" value="4FE4S_FER_2"/>
    <property type="match status" value="1"/>
</dbReference>
<evidence type="ECO:0000256" key="2">
    <source>
        <dbReference type="ARBA" id="ARBA00008000"/>
    </source>
</evidence>
<dbReference type="InterPro" id="IPR016166">
    <property type="entry name" value="FAD-bd_PCMH"/>
</dbReference>
<dbReference type="Gene3D" id="3.30.43.10">
    <property type="entry name" value="Uridine Diphospho-n-acetylenolpyruvylglucosamine Reductase, domain 2"/>
    <property type="match status" value="1"/>
</dbReference>
<dbReference type="Gene3D" id="3.30.465.10">
    <property type="match status" value="1"/>
</dbReference>
<dbReference type="PROSITE" id="PS51387">
    <property type="entry name" value="FAD_PCMH"/>
    <property type="match status" value="1"/>
</dbReference>
<keyword evidence="4" id="KW-0479">Metal-binding</keyword>
<dbReference type="EMBL" id="CP046910">
    <property type="protein sequence ID" value="QGZ57498.1"/>
    <property type="molecule type" value="Genomic_DNA"/>
</dbReference>
<dbReference type="KEGG" id="pacp:FAZ97_21580"/>
<evidence type="ECO:0000256" key="1">
    <source>
        <dbReference type="ARBA" id="ARBA00001974"/>
    </source>
</evidence>
<dbReference type="InterPro" id="IPR016169">
    <property type="entry name" value="FAD-bd_PCMH_sub2"/>
</dbReference>
<dbReference type="InterPro" id="IPR006094">
    <property type="entry name" value="Oxid_FAD_bind_N"/>
</dbReference>
<dbReference type="GO" id="GO:0004458">
    <property type="term" value="F:D-lactate dehydrogenase (cytochrome) activity"/>
    <property type="evidence" value="ECO:0007669"/>
    <property type="project" value="UniProtKB-EC"/>
</dbReference>
<keyword evidence="7" id="KW-0560">Oxidoreductase</keyword>
<dbReference type="SUPFAM" id="SSF46548">
    <property type="entry name" value="alpha-helical ferredoxin"/>
    <property type="match status" value="1"/>
</dbReference>
<organism evidence="13 14">
    <name type="scientific">Paraburkholderia acidiphila</name>
    <dbReference type="NCBI Taxonomy" id="2571747"/>
    <lineage>
        <taxon>Bacteria</taxon>
        <taxon>Pseudomonadati</taxon>
        <taxon>Pseudomonadota</taxon>
        <taxon>Betaproteobacteria</taxon>
        <taxon>Burkholderiales</taxon>
        <taxon>Burkholderiaceae</taxon>
        <taxon>Paraburkholderia</taxon>
    </lineage>
</organism>
<dbReference type="Pfam" id="PF13183">
    <property type="entry name" value="Fer4_8"/>
    <property type="match status" value="1"/>
</dbReference>
<evidence type="ECO:0000259" key="12">
    <source>
        <dbReference type="PROSITE" id="PS51387"/>
    </source>
</evidence>
<dbReference type="EC" id="1.1.2.4" evidence="10"/>
<dbReference type="GO" id="GO:1903457">
    <property type="term" value="P:lactate catabolic process"/>
    <property type="evidence" value="ECO:0007669"/>
    <property type="project" value="TreeGrafter"/>
</dbReference>
<dbReference type="Gene3D" id="1.10.1060.10">
    <property type="entry name" value="Alpha-helical ferredoxin"/>
    <property type="match status" value="1"/>
</dbReference>
<dbReference type="InterPro" id="IPR017896">
    <property type="entry name" value="4Fe4S_Fe-S-bd"/>
</dbReference>
<gene>
    <name evidence="13" type="ORF">FAZ97_21580</name>
</gene>
<dbReference type="GO" id="GO:0071949">
    <property type="term" value="F:FAD binding"/>
    <property type="evidence" value="ECO:0007669"/>
    <property type="project" value="InterPro"/>
</dbReference>
<dbReference type="PANTHER" id="PTHR11748:SF111">
    <property type="entry name" value="D-LACTATE DEHYDROGENASE, MITOCHONDRIAL-RELATED"/>
    <property type="match status" value="1"/>
</dbReference>
<dbReference type="InterPro" id="IPR036318">
    <property type="entry name" value="FAD-bd_PCMH-like_sf"/>
</dbReference>
<dbReference type="GO" id="GO:0051536">
    <property type="term" value="F:iron-sulfur cluster binding"/>
    <property type="evidence" value="ECO:0007669"/>
    <property type="project" value="UniProtKB-KW"/>
</dbReference>
<accession>A0A7Z2G959</accession>
<dbReference type="Pfam" id="PF01565">
    <property type="entry name" value="FAD_binding_4"/>
    <property type="match status" value="1"/>
</dbReference>
<feature type="domain" description="FAD-binding PCMH-type" evidence="12">
    <location>
        <begin position="66"/>
        <end position="295"/>
    </location>
</feature>
<evidence type="ECO:0000256" key="7">
    <source>
        <dbReference type="ARBA" id="ARBA00023002"/>
    </source>
</evidence>
<dbReference type="Gene3D" id="3.30.70.2740">
    <property type="match status" value="1"/>
</dbReference>
<keyword evidence="14" id="KW-1185">Reference proteome</keyword>
<dbReference type="InterPro" id="IPR017900">
    <property type="entry name" value="4Fe4S_Fe_S_CS"/>
</dbReference>
<evidence type="ECO:0000256" key="4">
    <source>
        <dbReference type="ARBA" id="ARBA00022723"/>
    </source>
</evidence>
<keyword evidence="8" id="KW-0408">Iron</keyword>
<dbReference type="AlphaFoldDB" id="A0A7Z2G959"/>
<dbReference type="GO" id="GO:0008720">
    <property type="term" value="F:D-lactate dehydrogenase (NAD+) activity"/>
    <property type="evidence" value="ECO:0007669"/>
    <property type="project" value="TreeGrafter"/>
</dbReference>
<comment type="cofactor">
    <cofactor evidence="1">
        <name>FAD</name>
        <dbReference type="ChEBI" id="CHEBI:57692"/>
    </cofactor>
</comment>
<dbReference type="OrthoDB" id="8522822at2"/>
<evidence type="ECO:0000256" key="8">
    <source>
        <dbReference type="ARBA" id="ARBA00023004"/>
    </source>
</evidence>
<evidence type="ECO:0000256" key="5">
    <source>
        <dbReference type="ARBA" id="ARBA00022827"/>
    </source>
</evidence>
<dbReference type="GO" id="GO:0046872">
    <property type="term" value="F:metal ion binding"/>
    <property type="evidence" value="ECO:0007669"/>
    <property type="project" value="UniProtKB-KW"/>
</dbReference>
<keyword evidence="5" id="KW-0274">FAD</keyword>
<evidence type="ECO:0000256" key="10">
    <source>
        <dbReference type="ARBA" id="ARBA00038897"/>
    </source>
</evidence>
<evidence type="ECO:0000256" key="3">
    <source>
        <dbReference type="ARBA" id="ARBA00022630"/>
    </source>
</evidence>
<dbReference type="InterPro" id="IPR016164">
    <property type="entry name" value="FAD-linked_Oxase-like_C"/>
</dbReference>
<dbReference type="InterPro" id="IPR004017">
    <property type="entry name" value="Cys_rich_dom"/>
</dbReference>
<evidence type="ECO:0000256" key="9">
    <source>
        <dbReference type="ARBA" id="ARBA00023014"/>
    </source>
</evidence>
<keyword evidence="9" id="KW-0411">Iron-sulfur</keyword>
<protein>
    <recommendedName>
        <fullName evidence="10">D-lactate dehydrogenase (cytochrome)</fullName>
        <ecNumber evidence="10">1.1.2.4</ecNumber>
    </recommendedName>
</protein>
<evidence type="ECO:0000313" key="13">
    <source>
        <dbReference type="EMBL" id="QGZ57498.1"/>
    </source>
</evidence>
<dbReference type="Proteomes" id="UP000434209">
    <property type="component" value="Chromosome 2"/>
</dbReference>
<dbReference type="SUPFAM" id="SSF56176">
    <property type="entry name" value="FAD-binding/transporter-associated domain-like"/>
    <property type="match status" value="1"/>
</dbReference>
<dbReference type="PANTHER" id="PTHR11748">
    <property type="entry name" value="D-LACTATE DEHYDROGENASE"/>
    <property type="match status" value="1"/>
</dbReference>